<gene>
    <name evidence="2" type="ORF">OG699_37005</name>
</gene>
<feature type="domain" description="Trypsin-co-occurring" evidence="1">
    <location>
        <begin position="2"/>
        <end position="79"/>
    </location>
</feature>
<evidence type="ECO:0000259" key="1">
    <source>
        <dbReference type="Pfam" id="PF19631"/>
    </source>
</evidence>
<evidence type="ECO:0000313" key="2">
    <source>
        <dbReference type="EMBL" id="WTZ13068.1"/>
    </source>
</evidence>
<dbReference type="InterPro" id="IPR045608">
    <property type="entry name" value="Trypco2"/>
</dbReference>
<reference evidence="2" key="1">
    <citation type="submission" date="2022-10" db="EMBL/GenBank/DDBJ databases">
        <title>The complete genomes of actinobacterial strains from the NBC collection.</title>
        <authorList>
            <person name="Joergensen T.S."/>
            <person name="Alvarez Arevalo M."/>
            <person name="Sterndorff E.B."/>
            <person name="Faurdal D."/>
            <person name="Vuksanovic O."/>
            <person name="Mourched A.-S."/>
            <person name="Charusanti P."/>
            <person name="Shaw S."/>
            <person name="Blin K."/>
            <person name="Weber T."/>
        </authorList>
    </citation>
    <scope>NUCLEOTIDE SEQUENCE</scope>
    <source>
        <strain evidence="2">NBC_01393</strain>
    </source>
</reference>
<protein>
    <recommendedName>
        <fullName evidence="1">Trypsin-co-occurring domain-containing protein</fullName>
    </recommendedName>
</protein>
<organism evidence="2">
    <name type="scientific">Streptomyces sp. NBC_01393</name>
    <dbReference type="NCBI Taxonomy" id="2903851"/>
    <lineage>
        <taxon>Bacteria</taxon>
        <taxon>Bacillati</taxon>
        <taxon>Actinomycetota</taxon>
        <taxon>Actinomycetes</taxon>
        <taxon>Kitasatosporales</taxon>
        <taxon>Streptomycetaceae</taxon>
        <taxon>Streptomyces</taxon>
    </lineage>
</organism>
<dbReference type="Pfam" id="PF19631">
    <property type="entry name" value="Trypco2"/>
    <property type="match status" value="1"/>
</dbReference>
<name>A0AAU3I665_9ACTN</name>
<dbReference type="EMBL" id="CP109546">
    <property type="protein sequence ID" value="WTZ13068.1"/>
    <property type="molecule type" value="Genomic_DNA"/>
</dbReference>
<proteinExistence type="predicted"/>
<dbReference type="AlphaFoldDB" id="A0AAU3I665"/>
<accession>A0AAU3I665</accession>
<sequence>MIELAAFIRELREQLNSALSEPNPGPVRFELGAVEIEATVAVEQHRGASGKISLWVVEANADSATASAHTHRITMTLQPVLIPPDGSHHSILITGQEHAGER</sequence>